<keyword evidence="2" id="KW-0012">Acyltransferase</keyword>
<keyword evidence="1" id="KW-0808">Transferase</keyword>
<dbReference type="CDD" id="cd04301">
    <property type="entry name" value="NAT_SF"/>
    <property type="match status" value="1"/>
</dbReference>
<dbReference type="GO" id="GO:0016747">
    <property type="term" value="F:acyltransferase activity, transferring groups other than amino-acyl groups"/>
    <property type="evidence" value="ECO:0007669"/>
    <property type="project" value="InterPro"/>
</dbReference>
<name>A0A177KDQ9_9MICO</name>
<dbReference type="InterPro" id="IPR050832">
    <property type="entry name" value="Bact_Acetyltransf"/>
</dbReference>
<reference evidence="4 5" key="1">
    <citation type="submission" date="2016-02" db="EMBL/GenBank/DDBJ databases">
        <authorList>
            <person name="Wen L."/>
            <person name="He K."/>
            <person name="Yang H."/>
        </authorList>
    </citation>
    <scope>NUCLEOTIDE SEQUENCE [LARGE SCALE GENOMIC DNA]</scope>
    <source>
        <strain evidence="4 5">CD11_3</strain>
    </source>
</reference>
<dbReference type="PANTHER" id="PTHR43877">
    <property type="entry name" value="AMINOALKYLPHOSPHONATE N-ACETYLTRANSFERASE-RELATED-RELATED"/>
    <property type="match status" value="1"/>
</dbReference>
<dbReference type="Proteomes" id="UP000076998">
    <property type="component" value="Unassembled WGS sequence"/>
</dbReference>
<evidence type="ECO:0000256" key="1">
    <source>
        <dbReference type="ARBA" id="ARBA00022679"/>
    </source>
</evidence>
<evidence type="ECO:0000259" key="3">
    <source>
        <dbReference type="PROSITE" id="PS51186"/>
    </source>
</evidence>
<sequence>MIDEFDLPADLASRRGPITLRSAEEGDLDAIIALLSDDPVSAGRGDVAAFDDRPLYLRGLRRILAAEGNDLLVVAREGRIVGTMQLTVVPGMARRGSTRLMIEAVRVAGAERSGGIGAAMMTWVTEVAARAVGASLVQLTSDAARTEAHRFYTRLGFVDSHIGFKYPVSR</sequence>
<gene>
    <name evidence="4" type="ORF">AYL44_04615</name>
</gene>
<accession>A0A177KDQ9</accession>
<protein>
    <submittedName>
        <fullName evidence="4">Transcriptional regulator</fullName>
    </submittedName>
</protein>
<dbReference type="EMBL" id="LSTV01000001">
    <property type="protein sequence ID" value="OAH51533.1"/>
    <property type="molecule type" value="Genomic_DNA"/>
</dbReference>
<proteinExistence type="predicted"/>
<evidence type="ECO:0000313" key="5">
    <source>
        <dbReference type="Proteomes" id="UP000076998"/>
    </source>
</evidence>
<dbReference type="SUPFAM" id="SSF55729">
    <property type="entry name" value="Acyl-CoA N-acyltransferases (Nat)"/>
    <property type="match status" value="1"/>
</dbReference>
<dbReference type="PROSITE" id="PS51186">
    <property type="entry name" value="GNAT"/>
    <property type="match status" value="1"/>
</dbReference>
<feature type="domain" description="N-acetyltransferase" evidence="3">
    <location>
        <begin position="18"/>
        <end position="170"/>
    </location>
</feature>
<dbReference type="InterPro" id="IPR016181">
    <property type="entry name" value="Acyl_CoA_acyltransferase"/>
</dbReference>
<dbReference type="InterPro" id="IPR000182">
    <property type="entry name" value="GNAT_dom"/>
</dbReference>
<evidence type="ECO:0000313" key="4">
    <source>
        <dbReference type="EMBL" id="OAH51533.1"/>
    </source>
</evidence>
<dbReference type="AlphaFoldDB" id="A0A177KDQ9"/>
<comment type="caution">
    <text evidence="4">The sequence shown here is derived from an EMBL/GenBank/DDBJ whole genome shotgun (WGS) entry which is preliminary data.</text>
</comment>
<dbReference type="Gene3D" id="3.40.630.30">
    <property type="match status" value="1"/>
</dbReference>
<dbReference type="PANTHER" id="PTHR43877:SF2">
    <property type="entry name" value="AMINOALKYLPHOSPHONATE N-ACETYLTRANSFERASE-RELATED"/>
    <property type="match status" value="1"/>
</dbReference>
<dbReference type="Pfam" id="PF00583">
    <property type="entry name" value="Acetyltransf_1"/>
    <property type="match status" value="1"/>
</dbReference>
<dbReference type="RefSeq" id="WP_064002041.1">
    <property type="nucleotide sequence ID" value="NZ_LSTV01000001.1"/>
</dbReference>
<organism evidence="4 5">
    <name type="scientific">Microbacterium oleivorans</name>
    <dbReference type="NCBI Taxonomy" id="273677"/>
    <lineage>
        <taxon>Bacteria</taxon>
        <taxon>Bacillati</taxon>
        <taxon>Actinomycetota</taxon>
        <taxon>Actinomycetes</taxon>
        <taxon>Micrococcales</taxon>
        <taxon>Microbacteriaceae</taxon>
        <taxon>Microbacterium</taxon>
    </lineage>
</organism>
<dbReference type="OrthoDB" id="9789603at2"/>
<evidence type="ECO:0000256" key="2">
    <source>
        <dbReference type="ARBA" id="ARBA00023315"/>
    </source>
</evidence>